<gene>
    <name evidence="2" type="ORF">AXF42_Ash016647</name>
</gene>
<organism evidence="2 3">
    <name type="scientific">Apostasia shenzhenica</name>
    <dbReference type="NCBI Taxonomy" id="1088818"/>
    <lineage>
        <taxon>Eukaryota</taxon>
        <taxon>Viridiplantae</taxon>
        <taxon>Streptophyta</taxon>
        <taxon>Embryophyta</taxon>
        <taxon>Tracheophyta</taxon>
        <taxon>Spermatophyta</taxon>
        <taxon>Magnoliopsida</taxon>
        <taxon>Liliopsida</taxon>
        <taxon>Asparagales</taxon>
        <taxon>Orchidaceae</taxon>
        <taxon>Apostasioideae</taxon>
        <taxon>Apostasia</taxon>
    </lineage>
</organism>
<keyword evidence="3" id="KW-1185">Reference proteome</keyword>
<feature type="region of interest" description="Disordered" evidence="1">
    <location>
        <begin position="34"/>
        <end position="56"/>
    </location>
</feature>
<reference evidence="2 3" key="1">
    <citation type="journal article" date="2017" name="Nature">
        <title>The Apostasia genome and the evolution of orchids.</title>
        <authorList>
            <person name="Zhang G.Q."/>
            <person name="Liu K.W."/>
            <person name="Li Z."/>
            <person name="Lohaus R."/>
            <person name="Hsiao Y.Y."/>
            <person name="Niu S.C."/>
            <person name="Wang J.Y."/>
            <person name="Lin Y.C."/>
            <person name="Xu Q."/>
            <person name="Chen L.J."/>
            <person name="Yoshida K."/>
            <person name="Fujiwara S."/>
            <person name="Wang Z.W."/>
            <person name="Zhang Y.Q."/>
            <person name="Mitsuda N."/>
            <person name="Wang M."/>
            <person name="Liu G.H."/>
            <person name="Pecoraro L."/>
            <person name="Huang H.X."/>
            <person name="Xiao X.J."/>
            <person name="Lin M."/>
            <person name="Wu X.Y."/>
            <person name="Wu W.L."/>
            <person name="Chen Y.Y."/>
            <person name="Chang S.B."/>
            <person name="Sakamoto S."/>
            <person name="Ohme-Takagi M."/>
            <person name="Yagi M."/>
            <person name="Zeng S.J."/>
            <person name="Shen C.Y."/>
            <person name="Yeh C.M."/>
            <person name="Luo Y.B."/>
            <person name="Tsai W.C."/>
            <person name="Van de Peer Y."/>
            <person name="Liu Z.J."/>
        </authorList>
    </citation>
    <scope>NUCLEOTIDE SEQUENCE [LARGE SCALE GENOMIC DNA]</scope>
    <source>
        <strain evidence="3">cv. Shenzhen</strain>
        <tissue evidence="2">Stem</tissue>
    </source>
</reference>
<proteinExistence type="predicted"/>
<evidence type="ECO:0000313" key="3">
    <source>
        <dbReference type="Proteomes" id="UP000236161"/>
    </source>
</evidence>
<sequence length="92" mass="10436">MAPKRFHLLGRLRRAISKVKFLLSFELRRWFRSPDAGGGRQQFRLENRPGSSSGLLDCALPRTMSRAMSGMSAASDDIDQRAEDFIERFSSS</sequence>
<dbReference type="EMBL" id="KZ452038">
    <property type="protein sequence ID" value="PKA49458.1"/>
    <property type="molecule type" value="Genomic_DNA"/>
</dbReference>
<accession>A0A2I0A1P7</accession>
<dbReference type="AlphaFoldDB" id="A0A2I0A1P7"/>
<evidence type="ECO:0000256" key="1">
    <source>
        <dbReference type="SAM" id="MobiDB-lite"/>
    </source>
</evidence>
<dbReference type="OrthoDB" id="1682876at2759"/>
<dbReference type="Proteomes" id="UP000236161">
    <property type="component" value="Unassembled WGS sequence"/>
</dbReference>
<protein>
    <submittedName>
        <fullName evidence="2">Uncharacterized protein</fullName>
    </submittedName>
</protein>
<name>A0A2I0A1P7_9ASPA</name>
<evidence type="ECO:0000313" key="2">
    <source>
        <dbReference type="EMBL" id="PKA49458.1"/>
    </source>
</evidence>